<dbReference type="PANTHER" id="PTHR35796:SF3">
    <property type="entry name" value="BHLH DOMAIN-CONTAINING PROTEIN"/>
    <property type="match status" value="1"/>
</dbReference>
<feature type="region of interest" description="Disordered" evidence="1">
    <location>
        <begin position="138"/>
        <end position="196"/>
    </location>
</feature>
<dbReference type="PANTHER" id="PTHR35796">
    <property type="entry name" value="HYPOTHETICAL CYTOSOLIC PROTEIN"/>
    <property type="match status" value="1"/>
</dbReference>
<comment type="caution">
    <text evidence="2">The sequence shown here is derived from an EMBL/GenBank/DDBJ whole genome shotgun (WGS) entry which is preliminary data.</text>
</comment>
<protein>
    <submittedName>
        <fullName evidence="2">Unnamed protein product</fullName>
    </submittedName>
</protein>
<organism evidence="2 3">
    <name type="scientific">Phytophthora lilii</name>
    <dbReference type="NCBI Taxonomy" id="2077276"/>
    <lineage>
        <taxon>Eukaryota</taxon>
        <taxon>Sar</taxon>
        <taxon>Stramenopiles</taxon>
        <taxon>Oomycota</taxon>
        <taxon>Peronosporomycetes</taxon>
        <taxon>Peronosporales</taxon>
        <taxon>Peronosporaceae</taxon>
        <taxon>Phytophthora</taxon>
    </lineage>
</organism>
<feature type="compositionally biased region" description="Polar residues" evidence="1">
    <location>
        <begin position="44"/>
        <end position="55"/>
    </location>
</feature>
<evidence type="ECO:0000256" key="1">
    <source>
        <dbReference type="SAM" id="MobiDB-lite"/>
    </source>
</evidence>
<gene>
    <name evidence="2" type="ORF">Plil01_000935500</name>
</gene>
<dbReference type="OrthoDB" id="165738at2759"/>
<accession>A0A9W6U0R0</accession>
<reference evidence="2" key="1">
    <citation type="submission" date="2023-04" db="EMBL/GenBank/DDBJ databases">
        <title>Phytophthora lilii NBRC 32176.</title>
        <authorList>
            <person name="Ichikawa N."/>
            <person name="Sato H."/>
            <person name="Tonouchi N."/>
        </authorList>
    </citation>
    <scope>NUCLEOTIDE SEQUENCE</scope>
    <source>
        <strain evidence="2">NBRC 32176</strain>
    </source>
</reference>
<dbReference type="AlphaFoldDB" id="A0A9W6U0R0"/>
<name>A0A9W6U0R0_9STRA</name>
<feature type="compositionally biased region" description="Low complexity" evidence="1">
    <location>
        <begin position="140"/>
        <end position="155"/>
    </location>
</feature>
<keyword evidence="3" id="KW-1185">Reference proteome</keyword>
<evidence type="ECO:0000313" key="2">
    <source>
        <dbReference type="EMBL" id="GMF23231.1"/>
    </source>
</evidence>
<dbReference type="EMBL" id="BSXW01000467">
    <property type="protein sequence ID" value="GMF23231.1"/>
    <property type="molecule type" value="Genomic_DNA"/>
</dbReference>
<feature type="region of interest" description="Disordered" evidence="1">
    <location>
        <begin position="33"/>
        <end position="62"/>
    </location>
</feature>
<dbReference type="Proteomes" id="UP001165083">
    <property type="component" value="Unassembled WGS sequence"/>
</dbReference>
<evidence type="ECO:0000313" key="3">
    <source>
        <dbReference type="Proteomes" id="UP001165083"/>
    </source>
</evidence>
<sequence length="560" mass="60984">MPSHSRCTPCSFASICCCQFLFSTTDGQRLASGLPPAVPPADFESTNEVPPSSVSSEHRTRNPFTAQVTMPDQGELSGVGTLDDDLLAALDDVLSLNESSSIADAFAMSDTSIEPTLGDDFDAMLSIDIPTLLTAEEQVTTDTKPAASKPAKPATLGRSGSGKNQVTPFVPGKKGKDTRAAPYANKPRRRKRPKDELDYLRAKVADMEEELATLKKPEVSSPAAVSADVIFSGDPGVGVCEETSQEVLLCWKKIAERQKKEAERSVVENLRLKAMLEGQLNVARSLETAIDQHQREAAQSLPPFGNGTGGSQPTAMSDELIFALLNESLETQYAEIDTVFQVSGIAHVTRDMNNGTKAHHDANSVSVRHEVVRLLPFSSDAVHRAMWGILRYSTAKEMMLGPFTVKVIDDNQMNVTMVEKIQLANSRMTNIVRRFSFRRVFEKNRIVVIWSSYVELDGSVFVRLREKGYCTSESFDFGTSLSSSVGVPGSVTRMIIIASPEMATFASTDEQRAHIGEVTEIVVSTYRISMGLMHQIIDTLLLREAMGGKPASPIPSTVVT</sequence>
<proteinExistence type="predicted"/>